<feature type="compositionally biased region" description="Gly residues" evidence="5">
    <location>
        <begin position="210"/>
        <end position="241"/>
    </location>
</feature>
<feature type="transmembrane region" description="Helical" evidence="6">
    <location>
        <begin position="61"/>
        <end position="85"/>
    </location>
</feature>
<feature type="transmembrane region" description="Helical" evidence="6">
    <location>
        <begin position="31"/>
        <end position="49"/>
    </location>
</feature>
<evidence type="ECO:0000313" key="7">
    <source>
        <dbReference type="EMBL" id="MDG3005308.1"/>
    </source>
</evidence>
<dbReference type="Proteomes" id="UP001216907">
    <property type="component" value="Unassembled WGS sequence"/>
</dbReference>
<dbReference type="InterPro" id="IPR003825">
    <property type="entry name" value="Colicin-V_CvpA"/>
</dbReference>
<dbReference type="EMBL" id="JARRAG010000002">
    <property type="protein sequence ID" value="MDG3005308.1"/>
    <property type="molecule type" value="Genomic_DNA"/>
</dbReference>
<keyword evidence="4 6" id="KW-0472">Membrane</keyword>
<accession>A0ABT6FD43</accession>
<sequence>MSVPPALLDTLLVALMLFMTYVLTSEGAWGAALMFFNVLFGGLIAFNFYEPLANLIDSTGIGWGFSETLAMMLIFCVSVLLLRLATETLAPAMVRFPNPVYHVTRLIFGFATTIVTFAIILLAFHAAPIHKNMFGYINYNTKPPFGMGIDHAWLGFFQYTTGDIFARYGSGVRDPYSTYGKTGNQLMQVHLFDPRGRWLLDHQEARPYGEGGAILEGGGEAGAPAAAGGGQAGGGGGGPAGPGGPPGAATSRPIGGPVAPAVPN</sequence>
<dbReference type="RefSeq" id="WP_277861653.1">
    <property type="nucleotide sequence ID" value="NZ_JARRAG010000002.1"/>
</dbReference>
<feature type="transmembrane region" description="Helical" evidence="6">
    <location>
        <begin position="106"/>
        <end position="127"/>
    </location>
</feature>
<gene>
    <name evidence="7" type="ORF">PZE19_16075</name>
</gene>
<dbReference type="Pfam" id="PF02674">
    <property type="entry name" value="Colicin_V"/>
    <property type="match status" value="1"/>
</dbReference>
<keyword evidence="2 6" id="KW-0812">Transmembrane</keyword>
<proteinExistence type="predicted"/>
<evidence type="ECO:0000256" key="3">
    <source>
        <dbReference type="ARBA" id="ARBA00022989"/>
    </source>
</evidence>
<name>A0ABT6FD43_9BACT</name>
<feature type="transmembrane region" description="Helical" evidence="6">
    <location>
        <begin position="6"/>
        <end position="24"/>
    </location>
</feature>
<protein>
    <submittedName>
        <fullName evidence="7">CvpA family protein</fullName>
    </submittedName>
</protein>
<evidence type="ECO:0000256" key="4">
    <source>
        <dbReference type="ARBA" id="ARBA00023136"/>
    </source>
</evidence>
<evidence type="ECO:0000256" key="2">
    <source>
        <dbReference type="ARBA" id="ARBA00022692"/>
    </source>
</evidence>
<organism evidence="7 8">
    <name type="scientific">Paludisphaera mucosa</name>
    <dbReference type="NCBI Taxonomy" id="3030827"/>
    <lineage>
        <taxon>Bacteria</taxon>
        <taxon>Pseudomonadati</taxon>
        <taxon>Planctomycetota</taxon>
        <taxon>Planctomycetia</taxon>
        <taxon>Isosphaerales</taxon>
        <taxon>Isosphaeraceae</taxon>
        <taxon>Paludisphaera</taxon>
    </lineage>
</organism>
<evidence type="ECO:0000256" key="6">
    <source>
        <dbReference type="SAM" id="Phobius"/>
    </source>
</evidence>
<comment type="caution">
    <text evidence="7">The sequence shown here is derived from an EMBL/GenBank/DDBJ whole genome shotgun (WGS) entry which is preliminary data.</text>
</comment>
<comment type="subcellular location">
    <subcellularLocation>
        <location evidence="1">Membrane</location>
        <topology evidence="1">Multi-pass membrane protein</topology>
    </subcellularLocation>
</comment>
<evidence type="ECO:0000256" key="5">
    <source>
        <dbReference type="SAM" id="MobiDB-lite"/>
    </source>
</evidence>
<keyword evidence="3 6" id="KW-1133">Transmembrane helix</keyword>
<keyword evidence="8" id="KW-1185">Reference proteome</keyword>
<reference evidence="7 8" key="1">
    <citation type="submission" date="2023-03" db="EMBL/GenBank/DDBJ databases">
        <title>Paludisphaera mucosa sp. nov. a novel planctomycete from northern fen.</title>
        <authorList>
            <person name="Ivanova A."/>
        </authorList>
    </citation>
    <scope>NUCLEOTIDE SEQUENCE [LARGE SCALE GENOMIC DNA]</scope>
    <source>
        <strain evidence="7 8">Pla2</strain>
    </source>
</reference>
<feature type="region of interest" description="Disordered" evidence="5">
    <location>
        <begin position="210"/>
        <end position="264"/>
    </location>
</feature>
<evidence type="ECO:0000313" key="8">
    <source>
        <dbReference type="Proteomes" id="UP001216907"/>
    </source>
</evidence>
<evidence type="ECO:0000256" key="1">
    <source>
        <dbReference type="ARBA" id="ARBA00004141"/>
    </source>
</evidence>